<dbReference type="Proteomes" id="UP000593565">
    <property type="component" value="Unassembled WGS sequence"/>
</dbReference>
<name>A0A7J6ACB4_AMEME</name>
<keyword evidence="1" id="KW-0812">Transmembrane</keyword>
<evidence type="ECO:0000313" key="3">
    <source>
        <dbReference type="Proteomes" id="UP000593565"/>
    </source>
</evidence>
<dbReference type="AlphaFoldDB" id="A0A7J6ACB4"/>
<feature type="transmembrane region" description="Helical" evidence="1">
    <location>
        <begin position="66"/>
        <end position="83"/>
    </location>
</feature>
<organism evidence="2 3">
    <name type="scientific">Ameiurus melas</name>
    <name type="common">Black bullhead</name>
    <name type="synonym">Silurus melas</name>
    <dbReference type="NCBI Taxonomy" id="219545"/>
    <lineage>
        <taxon>Eukaryota</taxon>
        <taxon>Metazoa</taxon>
        <taxon>Chordata</taxon>
        <taxon>Craniata</taxon>
        <taxon>Vertebrata</taxon>
        <taxon>Euteleostomi</taxon>
        <taxon>Actinopterygii</taxon>
        <taxon>Neopterygii</taxon>
        <taxon>Teleostei</taxon>
        <taxon>Ostariophysi</taxon>
        <taxon>Siluriformes</taxon>
        <taxon>Ictaluridae</taxon>
        <taxon>Ameiurus</taxon>
    </lineage>
</organism>
<evidence type="ECO:0000256" key="1">
    <source>
        <dbReference type="SAM" id="Phobius"/>
    </source>
</evidence>
<sequence length="100" mass="11022">LQHLHGNLCSGFGLPRARAPSSRPHIAVHKAPPPNLPSSLARAPVTVVRGFVCVCVCVCVRARVRVCIFIYLLLFIFFCWRETPLVTVPAVRVCKVGRCT</sequence>
<protein>
    <submittedName>
        <fullName evidence="2">Uncharacterized protein</fullName>
    </submittedName>
</protein>
<feature type="non-terminal residue" evidence="2">
    <location>
        <position position="1"/>
    </location>
</feature>
<comment type="caution">
    <text evidence="2">The sequence shown here is derived from an EMBL/GenBank/DDBJ whole genome shotgun (WGS) entry which is preliminary data.</text>
</comment>
<gene>
    <name evidence="2" type="ORF">AMELA_G00172150</name>
</gene>
<keyword evidence="1" id="KW-1133">Transmembrane helix</keyword>
<keyword evidence="1" id="KW-0472">Membrane</keyword>
<proteinExistence type="predicted"/>
<evidence type="ECO:0000313" key="2">
    <source>
        <dbReference type="EMBL" id="KAF4080512.1"/>
    </source>
</evidence>
<dbReference type="EMBL" id="JAAGNN010000014">
    <property type="protein sequence ID" value="KAF4080512.1"/>
    <property type="molecule type" value="Genomic_DNA"/>
</dbReference>
<accession>A0A7J6ACB4</accession>
<keyword evidence="3" id="KW-1185">Reference proteome</keyword>
<feature type="transmembrane region" description="Helical" evidence="1">
    <location>
        <begin position="40"/>
        <end position="59"/>
    </location>
</feature>
<reference evidence="2 3" key="1">
    <citation type="submission" date="2020-02" db="EMBL/GenBank/DDBJ databases">
        <title>A chromosome-scale genome assembly of the black bullhead catfish (Ameiurus melas).</title>
        <authorList>
            <person name="Wen M."/>
            <person name="Zham M."/>
            <person name="Cabau C."/>
            <person name="Klopp C."/>
            <person name="Donnadieu C."/>
            <person name="Roques C."/>
            <person name="Bouchez O."/>
            <person name="Lampietro C."/>
            <person name="Jouanno E."/>
            <person name="Herpin A."/>
            <person name="Louis A."/>
            <person name="Berthelot C."/>
            <person name="Parey E."/>
            <person name="Roest-Crollius H."/>
            <person name="Braasch I."/>
            <person name="Postlethwait J."/>
            <person name="Robinson-Rechavi M."/>
            <person name="Echchiki A."/>
            <person name="Begum T."/>
            <person name="Montfort J."/>
            <person name="Schartl M."/>
            <person name="Bobe J."/>
            <person name="Guiguen Y."/>
        </authorList>
    </citation>
    <scope>NUCLEOTIDE SEQUENCE [LARGE SCALE GENOMIC DNA]</scope>
    <source>
        <strain evidence="2">M_S1</strain>
        <tissue evidence="2">Blood</tissue>
    </source>
</reference>